<feature type="signal peptide" evidence="1">
    <location>
        <begin position="1"/>
        <end position="22"/>
    </location>
</feature>
<organism evidence="2 3">
    <name type="scientific">Algoriphagus machipongonensis</name>
    <dbReference type="NCBI Taxonomy" id="388413"/>
    <lineage>
        <taxon>Bacteria</taxon>
        <taxon>Pseudomonadati</taxon>
        <taxon>Bacteroidota</taxon>
        <taxon>Cytophagia</taxon>
        <taxon>Cytophagales</taxon>
        <taxon>Cyclobacteriaceae</taxon>
        <taxon>Algoriphagus</taxon>
    </lineage>
</organism>
<evidence type="ECO:0000256" key="1">
    <source>
        <dbReference type="SAM" id="SignalP"/>
    </source>
</evidence>
<gene>
    <name evidence="2" type="ORF">ALPR1_04363</name>
</gene>
<evidence type="ECO:0000313" key="3">
    <source>
        <dbReference type="Proteomes" id="UP000003919"/>
    </source>
</evidence>
<dbReference type="Proteomes" id="UP000003919">
    <property type="component" value="Unassembled WGS sequence"/>
</dbReference>
<dbReference type="PROSITE" id="PS51257">
    <property type="entry name" value="PROKAR_LIPOPROTEIN"/>
    <property type="match status" value="1"/>
</dbReference>
<name>A3I241_9BACT</name>
<evidence type="ECO:0008006" key="4">
    <source>
        <dbReference type="Google" id="ProtNLM"/>
    </source>
</evidence>
<sequence>MFNKNFLLVFLFASIISLFSSCSCNPENIAKFAFKGMESMMGEGFMPSEEIRALGDFRGMSVSLNSSKAENHVESTIFLKLENGDPVKIGSQPEILARKCAEIYLHDFENSENYRQITVQFIQSDPNNPENIAMQEYTFETKDF</sequence>
<protein>
    <recommendedName>
        <fullName evidence="4">Lipoprotein</fullName>
    </recommendedName>
</protein>
<dbReference type="AlphaFoldDB" id="A3I241"/>
<evidence type="ECO:0000313" key="2">
    <source>
        <dbReference type="EMBL" id="EAZ79445.2"/>
    </source>
</evidence>
<feature type="chain" id="PRO_5002653627" description="Lipoprotein" evidence="1">
    <location>
        <begin position="23"/>
        <end position="144"/>
    </location>
</feature>
<dbReference type="OrthoDB" id="825810at2"/>
<dbReference type="RefSeq" id="WP_008198627.1">
    <property type="nucleotide sequence ID" value="NZ_CM001023.1"/>
</dbReference>
<proteinExistence type="predicted"/>
<accession>A3I241</accession>
<dbReference type="HOGENOM" id="CLU_1792687_0_0_10"/>
<keyword evidence="1" id="KW-0732">Signal</keyword>
<dbReference type="STRING" id="388413.ALPR1_04363"/>
<comment type="caution">
    <text evidence="2">The sequence shown here is derived from an EMBL/GenBank/DDBJ whole genome shotgun (WGS) entry which is preliminary data.</text>
</comment>
<keyword evidence="3" id="KW-1185">Reference proteome</keyword>
<dbReference type="EMBL" id="AAXU02000001">
    <property type="protein sequence ID" value="EAZ79445.2"/>
    <property type="molecule type" value="Genomic_DNA"/>
</dbReference>
<reference evidence="2 3" key="1">
    <citation type="journal article" date="2011" name="J. Bacteriol.">
        <title>Complete genome sequence of Algoriphagus sp. PR1, bacterial prey of a colony-forming choanoflagellate.</title>
        <authorList>
            <person name="Alegado R.A."/>
            <person name="Ferriera S."/>
            <person name="Nusbaum C."/>
            <person name="Young S.K."/>
            <person name="Zeng Q."/>
            <person name="Imamovic A."/>
            <person name="Fairclough S.R."/>
            <person name="King N."/>
        </authorList>
    </citation>
    <scope>NUCLEOTIDE SEQUENCE [LARGE SCALE GENOMIC DNA]</scope>
    <source>
        <strain evidence="2 3">PR1</strain>
    </source>
</reference>